<organism evidence="1 2">
    <name type="scientific">Populus alba</name>
    <name type="common">White poplar</name>
    <dbReference type="NCBI Taxonomy" id="43335"/>
    <lineage>
        <taxon>Eukaryota</taxon>
        <taxon>Viridiplantae</taxon>
        <taxon>Streptophyta</taxon>
        <taxon>Embryophyta</taxon>
        <taxon>Tracheophyta</taxon>
        <taxon>Spermatophyta</taxon>
        <taxon>Magnoliopsida</taxon>
        <taxon>eudicotyledons</taxon>
        <taxon>Gunneridae</taxon>
        <taxon>Pentapetalae</taxon>
        <taxon>rosids</taxon>
        <taxon>fabids</taxon>
        <taxon>Malpighiales</taxon>
        <taxon>Salicaceae</taxon>
        <taxon>Saliceae</taxon>
        <taxon>Populus</taxon>
    </lineage>
</organism>
<dbReference type="EMBL" id="RCHU02000015">
    <property type="protein sequence ID" value="KAL3570870.1"/>
    <property type="molecule type" value="Genomic_DNA"/>
</dbReference>
<sequence length="87" mass="10018">MAYHLRLDFNLIKGFAIVVEGGAEADTPVKWCLSPWQRKGGLCKTDHDERRRWFPLVCLLGESRLRRQKGRSCAGMNINRDCWGRLG</sequence>
<gene>
    <name evidence="1" type="ORF">D5086_028119</name>
</gene>
<evidence type="ECO:0000313" key="1">
    <source>
        <dbReference type="EMBL" id="KAL3570870.1"/>
    </source>
</evidence>
<dbReference type="Proteomes" id="UP000309997">
    <property type="component" value="Unassembled WGS sequence"/>
</dbReference>
<name>A0ACC4AXJ9_POPAL</name>
<proteinExistence type="predicted"/>
<accession>A0ACC4AXJ9</accession>
<protein>
    <submittedName>
        <fullName evidence="1">Uncharacterized protein</fullName>
    </submittedName>
</protein>
<keyword evidence="2" id="KW-1185">Reference proteome</keyword>
<comment type="caution">
    <text evidence="1">The sequence shown here is derived from an EMBL/GenBank/DDBJ whole genome shotgun (WGS) entry which is preliminary data.</text>
</comment>
<evidence type="ECO:0000313" key="2">
    <source>
        <dbReference type="Proteomes" id="UP000309997"/>
    </source>
</evidence>
<reference evidence="1 2" key="1">
    <citation type="journal article" date="2024" name="Plant Biotechnol. J.">
        <title>Genome and CRISPR/Cas9 system of a widespread forest tree (Populus alba) in the world.</title>
        <authorList>
            <person name="Liu Y.J."/>
            <person name="Jiang P.F."/>
            <person name="Han X.M."/>
            <person name="Li X.Y."/>
            <person name="Wang H.M."/>
            <person name="Wang Y.J."/>
            <person name="Wang X.X."/>
            <person name="Zeng Q.Y."/>
        </authorList>
    </citation>
    <scope>NUCLEOTIDE SEQUENCE [LARGE SCALE GENOMIC DNA]</scope>
    <source>
        <strain evidence="2">cv. PAL-ZL1</strain>
    </source>
</reference>